<dbReference type="Pfam" id="PF00512">
    <property type="entry name" value="HisKA"/>
    <property type="match status" value="1"/>
</dbReference>
<dbReference type="InterPro" id="IPR031621">
    <property type="entry name" value="HisKA_7TM"/>
</dbReference>
<dbReference type="PANTHER" id="PTHR43304:SF1">
    <property type="entry name" value="PAC DOMAIN-CONTAINING PROTEIN"/>
    <property type="match status" value="1"/>
</dbReference>
<dbReference type="InterPro" id="IPR052162">
    <property type="entry name" value="Sensor_kinase/Photoreceptor"/>
</dbReference>
<dbReference type="CDD" id="cd00130">
    <property type="entry name" value="PAS"/>
    <property type="match status" value="2"/>
</dbReference>
<dbReference type="InterPro" id="IPR005467">
    <property type="entry name" value="His_kinase_dom"/>
</dbReference>
<keyword evidence="6" id="KW-0472">Membrane</keyword>
<dbReference type="PROSITE" id="PS50112">
    <property type="entry name" value="PAS"/>
    <property type="match status" value="1"/>
</dbReference>
<evidence type="ECO:0000256" key="1">
    <source>
        <dbReference type="ARBA" id="ARBA00000085"/>
    </source>
</evidence>
<proteinExistence type="predicted"/>
<feature type="transmembrane region" description="Helical" evidence="6">
    <location>
        <begin position="105"/>
        <end position="129"/>
    </location>
</feature>
<comment type="catalytic activity">
    <reaction evidence="1">
        <text>ATP + protein L-histidine = ADP + protein N-phospho-L-histidine.</text>
        <dbReference type="EC" id="2.7.13.3"/>
    </reaction>
</comment>
<sequence>MTSVGLSPYVYALFAAGVLASVVTVIVLGRFRLYSRRVRIPFALLSLSGAIWATAYGFSLLASTAGAARFYLDIAWVSSTLVPTAWFIFSIVYAGERQTLSRRVVALVTVEPAVTIALTMTNQFHGLFVSPTILRTGFAESLSVGGSPLFVLHIVYTAGIVFAGLSILAKTALSSSGVHRRQATLLSMMGGIPIASFGTTLFWRQVSPLDPTPASFAVSSAIVLWALLRYRLFDITPIARNAILSEMRDAVVVLDDHDRIIESNGAAADLLVCPEGECIGRPVLDVVRQPSAVKAVLDGRDRVETTIEDERSRRYFEIRCSPVGEQTGNRARLLVFHDVTDRRQTEEEFRALIENSRDVITVLDESGVRKYTSPSMADVLGYDPESLVGEHVLDLVHPDDRDTVERRLVDAICGDEPVRSEFRVRHKNGTWCRFETVGVNLLDDPAVDGIVLNSRDVTNRHRYEQRLRVLNRVLRHDLRNDMNVILGHADLLLDERIPVESKDHARTIKRKARSLVELSEQTRNIDTTLNRKSEGLTPVEIVARIESHLDTIESEYPQAIVHRTLPDEQWVYADELVESGLKNLIDNALEHNDRILPEVGVSIEATPVSDDFVEIRITDNGPGIPQAELSVLESGTETPLQHISGLGLWLVHWIIDRSNGHLRFTENEPRGTVAIVRLQQLDKSARSSVRATTETQTD</sequence>
<dbReference type="PROSITE" id="PS50109">
    <property type="entry name" value="HIS_KIN"/>
    <property type="match status" value="1"/>
</dbReference>
<dbReference type="CDD" id="cd00082">
    <property type="entry name" value="HisKA"/>
    <property type="match status" value="1"/>
</dbReference>
<dbReference type="InterPro" id="IPR013656">
    <property type="entry name" value="PAS_4"/>
</dbReference>
<dbReference type="SUPFAM" id="SSF47384">
    <property type="entry name" value="Homodimeric domain of signal transducing histidine kinase"/>
    <property type="match status" value="1"/>
</dbReference>
<dbReference type="RefSeq" id="WP_151138785.1">
    <property type="nucleotide sequence ID" value="NZ_VZUS01000001.1"/>
</dbReference>
<keyword evidence="4" id="KW-0808">Transferase</keyword>
<evidence type="ECO:0000259" key="7">
    <source>
        <dbReference type="PROSITE" id="PS50109"/>
    </source>
</evidence>
<dbReference type="GO" id="GO:0000155">
    <property type="term" value="F:phosphorelay sensor kinase activity"/>
    <property type="evidence" value="ECO:0007669"/>
    <property type="project" value="InterPro"/>
</dbReference>
<protein>
    <recommendedName>
        <fullName evidence="2">histidine kinase</fullName>
        <ecNumber evidence="2">2.7.13.3</ecNumber>
    </recommendedName>
</protein>
<reference evidence="9" key="1">
    <citation type="submission" date="2019-09" db="EMBL/GenBank/DDBJ databases">
        <title>Genomic analysis of Haloferax sp. CBA1149.</title>
        <authorList>
            <person name="Roh S.W."/>
        </authorList>
    </citation>
    <scope>NUCLEOTIDE SEQUENCE</scope>
    <source>
        <strain evidence="9">CBA1149</strain>
    </source>
</reference>
<dbReference type="PANTHER" id="PTHR43304">
    <property type="entry name" value="PHYTOCHROME-LIKE PROTEIN CPH1"/>
    <property type="match status" value="1"/>
</dbReference>
<dbReference type="Gene3D" id="1.10.287.130">
    <property type="match status" value="1"/>
</dbReference>
<keyword evidence="6" id="KW-1133">Transmembrane helix</keyword>
<dbReference type="EC" id="2.7.13.3" evidence="2"/>
<feature type="transmembrane region" description="Helical" evidence="6">
    <location>
        <begin position="74"/>
        <end position="93"/>
    </location>
</feature>
<keyword evidence="3" id="KW-0597">Phosphoprotein</keyword>
<feature type="transmembrane region" description="Helical" evidence="6">
    <location>
        <begin position="40"/>
        <end position="62"/>
    </location>
</feature>
<dbReference type="InterPro" id="IPR003661">
    <property type="entry name" value="HisK_dim/P_dom"/>
</dbReference>
<evidence type="ECO:0000256" key="5">
    <source>
        <dbReference type="ARBA" id="ARBA00022777"/>
    </source>
</evidence>
<dbReference type="InterPro" id="IPR013655">
    <property type="entry name" value="PAS_fold_3"/>
</dbReference>
<dbReference type="AlphaFoldDB" id="A0A643K252"/>
<dbReference type="SUPFAM" id="SSF55874">
    <property type="entry name" value="ATPase domain of HSP90 chaperone/DNA topoisomerase II/histidine kinase"/>
    <property type="match status" value="1"/>
</dbReference>
<dbReference type="EMBL" id="VZUS01000001">
    <property type="protein sequence ID" value="KAB1188727.1"/>
    <property type="molecule type" value="Genomic_DNA"/>
</dbReference>
<feature type="transmembrane region" description="Helical" evidence="6">
    <location>
        <begin position="6"/>
        <end position="28"/>
    </location>
</feature>
<name>A0A643K252_9EURY</name>
<evidence type="ECO:0000259" key="8">
    <source>
        <dbReference type="PROSITE" id="PS50112"/>
    </source>
</evidence>
<dbReference type="InterPro" id="IPR003594">
    <property type="entry name" value="HATPase_dom"/>
</dbReference>
<keyword evidence="6" id="KW-0812">Transmembrane</keyword>
<feature type="transmembrane region" description="Helical" evidence="6">
    <location>
        <begin position="185"/>
        <end position="206"/>
    </location>
</feature>
<dbReference type="InterPro" id="IPR036097">
    <property type="entry name" value="HisK_dim/P_sf"/>
</dbReference>
<comment type="caution">
    <text evidence="9">The sequence shown here is derived from an EMBL/GenBank/DDBJ whole genome shotgun (WGS) entry which is preliminary data.</text>
</comment>
<dbReference type="InterPro" id="IPR036890">
    <property type="entry name" value="HATPase_C_sf"/>
</dbReference>
<dbReference type="Gene3D" id="3.30.565.10">
    <property type="entry name" value="Histidine kinase-like ATPase, C-terminal domain"/>
    <property type="match status" value="1"/>
</dbReference>
<dbReference type="SUPFAM" id="SSF55785">
    <property type="entry name" value="PYP-like sensor domain (PAS domain)"/>
    <property type="match status" value="2"/>
</dbReference>
<dbReference type="SMART" id="SM00091">
    <property type="entry name" value="PAS"/>
    <property type="match status" value="2"/>
</dbReference>
<evidence type="ECO:0000256" key="2">
    <source>
        <dbReference type="ARBA" id="ARBA00012438"/>
    </source>
</evidence>
<keyword evidence="5" id="KW-0418">Kinase</keyword>
<evidence type="ECO:0000256" key="4">
    <source>
        <dbReference type="ARBA" id="ARBA00022679"/>
    </source>
</evidence>
<feature type="transmembrane region" description="Helical" evidence="6">
    <location>
        <begin position="149"/>
        <end position="173"/>
    </location>
</feature>
<organism evidence="9">
    <name type="scientific">Haloferax sp. CBA1149</name>
    <dbReference type="NCBI Taxonomy" id="2650753"/>
    <lineage>
        <taxon>Archaea</taxon>
        <taxon>Methanobacteriati</taxon>
        <taxon>Methanobacteriota</taxon>
        <taxon>Stenosarchaea group</taxon>
        <taxon>Halobacteria</taxon>
        <taxon>Halobacteriales</taxon>
        <taxon>Haloferacaceae</taxon>
        <taxon>Haloferax</taxon>
    </lineage>
</organism>
<dbReference type="NCBIfam" id="TIGR00229">
    <property type="entry name" value="sensory_box"/>
    <property type="match status" value="2"/>
</dbReference>
<dbReference type="Pfam" id="PF08447">
    <property type="entry name" value="PAS_3"/>
    <property type="match status" value="1"/>
</dbReference>
<evidence type="ECO:0000256" key="3">
    <source>
        <dbReference type="ARBA" id="ARBA00022553"/>
    </source>
</evidence>
<dbReference type="Gene3D" id="3.30.450.20">
    <property type="entry name" value="PAS domain"/>
    <property type="match status" value="2"/>
</dbReference>
<dbReference type="Pfam" id="PF16927">
    <property type="entry name" value="HisKA_7TM"/>
    <property type="match status" value="1"/>
</dbReference>
<dbReference type="Pfam" id="PF02518">
    <property type="entry name" value="HATPase_c"/>
    <property type="match status" value="1"/>
</dbReference>
<evidence type="ECO:0000256" key="6">
    <source>
        <dbReference type="SAM" id="Phobius"/>
    </source>
</evidence>
<feature type="domain" description="Histidine kinase" evidence="7">
    <location>
        <begin position="473"/>
        <end position="682"/>
    </location>
</feature>
<evidence type="ECO:0000313" key="9">
    <source>
        <dbReference type="EMBL" id="KAB1188727.1"/>
    </source>
</evidence>
<gene>
    <name evidence="9" type="ORF">Hfx1149_12055</name>
</gene>
<feature type="domain" description="PAS" evidence="8">
    <location>
        <begin position="345"/>
        <end position="415"/>
    </location>
</feature>
<dbReference type="InterPro" id="IPR035965">
    <property type="entry name" value="PAS-like_dom_sf"/>
</dbReference>
<dbReference type="CDD" id="cd00075">
    <property type="entry name" value="HATPase"/>
    <property type="match status" value="1"/>
</dbReference>
<dbReference type="SMART" id="SM00387">
    <property type="entry name" value="HATPase_c"/>
    <property type="match status" value="1"/>
</dbReference>
<accession>A0A643K252</accession>
<dbReference type="Pfam" id="PF08448">
    <property type="entry name" value="PAS_4"/>
    <property type="match status" value="1"/>
</dbReference>
<dbReference type="InterPro" id="IPR000014">
    <property type="entry name" value="PAS"/>
</dbReference>
<dbReference type="SMART" id="SM00388">
    <property type="entry name" value="HisKA"/>
    <property type="match status" value="1"/>
</dbReference>